<dbReference type="InParanoid" id="A0A1Y5U319"/>
<evidence type="ECO:0000256" key="1">
    <source>
        <dbReference type="ARBA" id="ARBA00007689"/>
    </source>
</evidence>
<dbReference type="InterPro" id="IPR011008">
    <property type="entry name" value="Dimeric_a/b-barrel"/>
</dbReference>
<evidence type="ECO:0000259" key="2">
    <source>
        <dbReference type="Pfam" id="PF03795"/>
    </source>
</evidence>
<dbReference type="Gene3D" id="3.30.70.1060">
    <property type="entry name" value="Dimeric alpha+beta barrel"/>
    <property type="match status" value="1"/>
</dbReference>
<dbReference type="PANTHER" id="PTHR35174">
    <property type="entry name" value="BLL7171 PROTEIN-RELATED"/>
    <property type="match status" value="1"/>
</dbReference>
<dbReference type="InterPro" id="IPR005545">
    <property type="entry name" value="YCII"/>
</dbReference>
<comment type="similarity">
    <text evidence="1">Belongs to the YciI family.</text>
</comment>
<proteinExistence type="inferred from homology"/>
<accession>A0A1Y5U319</accession>
<organism evidence="3 4">
    <name type="scientific">Oceanibacterium hippocampi</name>
    <dbReference type="NCBI Taxonomy" id="745714"/>
    <lineage>
        <taxon>Bacteria</taxon>
        <taxon>Pseudomonadati</taxon>
        <taxon>Pseudomonadota</taxon>
        <taxon>Alphaproteobacteria</taxon>
        <taxon>Sneathiellales</taxon>
        <taxon>Sneathiellaceae</taxon>
        <taxon>Oceanibacterium</taxon>
    </lineage>
</organism>
<dbReference type="Proteomes" id="UP000193200">
    <property type="component" value="Unassembled WGS sequence"/>
</dbReference>
<dbReference type="EMBL" id="FWFR01000004">
    <property type="protein sequence ID" value="SLN75969.1"/>
    <property type="molecule type" value="Genomic_DNA"/>
</dbReference>
<sequence>MLYSILIYAAEAELDQLDQKAEEAILARHGVLQSHMRASGGLGPFARLMSTSAAVTIKPGEGKPLVIDGPFAETKEQLLGLYLIECDNLDEAVAAASLLPTDIGSIEIRPIRYFGTGDLAGAKAAEQSG</sequence>
<gene>
    <name evidence="3" type="ORF">OCH7691_04005</name>
</gene>
<dbReference type="RefSeq" id="WP_085885336.1">
    <property type="nucleotide sequence ID" value="NZ_FWFR01000004.1"/>
</dbReference>
<dbReference type="PANTHER" id="PTHR35174:SF3">
    <property type="entry name" value="BLL7171 PROTEIN"/>
    <property type="match status" value="1"/>
</dbReference>
<dbReference type="Pfam" id="PF03795">
    <property type="entry name" value="YCII"/>
    <property type="match status" value="1"/>
</dbReference>
<dbReference type="OrthoDB" id="9807535at2"/>
<feature type="domain" description="YCII-related" evidence="2">
    <location>
        <begin position="1"/>
        <end position="114"/>
    </location>
</feature>
<dbReference type="AlphaFoldDB" id="A0A1Y5U319"/>
<reference evidence="3 4" key="1">
    <citation type="submission" date="2017-03" db="EMBL/GenBank/DDBJ databases">
        <authorList>
            <person name="Afonso C.L."/>
            <person name="Miller P.J."/>
            <person name="Scott M.A."/>
            <person name="Spackman E."/>
            <person name="Goraichik I."/>
            <person name="Dimitrov K.M."/>
            <person name="Suarez D.L."/>
            <person name="Swayne D.E."/>
        </authorList>
    </citation>
    <scope>NUCLEOTIDE SEQUENCE [LARGE SCALE GENOMIC DNA]</scope>
    <source>
        <strain evidence="3 4">CECT 7691</strain>
    </source>
</reference>
<evidence type="ECO:0000313" key="4">
    <source>
        <dbReference type="Proteomes" id="UP000193200"/>
    </source>
</evidence>
<evidence type="ECO:0000313" key="3">
    <source>
        <dbReference type="EMBL" id="SLN75969.1"/>
    </source>
</evidence>
<name>A0A1Y5U319_9PROT</name>
<dbReference type="SUPFAM" id="SSF54909">
    <property type="entry name" value="Dimeric alpha+beta barrel"/>
    <property type="match status" value="1"/>
</dbReference>
<protein>
    <submittedName>
        <fullName evidence="3">YCII-related domain protein</fullName>
    </submittedName>
</protein>
<keyword evidence="4" id="KW-1185">Reference proteome</keyword>